<dbReference type="EMBL" id="JAODNV010000011">
    <property type="protein sequence ID" value="MCT8990903.1"/>
    <property type="molecule type" value="Genomic_DNA"/>
</dbReference>
<sequence>MPIRSLPETFKGPGLTITAVMLAWAGLTGSAPDALALSDTPSGQALVGQNGEGSMERTPLPDPSAADPSGGWPGGEAMRHDPDGPVPEVLYDFDLLPEPVARMRRLIIEACRSGDLERLRPLIGEGPNATQLTLGPLEGNPIDFLRESSGDEDGQEILAILLEVMEAGFVHLNPGTERELYVWPYFFAVPLEELTASQRVELFKLVTAGDYEEMKSFGAYIFYRAAITPEGRWVYFVAGD</sequence>
<name>A0A9X2X901_9HYPH</name>
<accession>A0A9X2X901</accession>
<evidence type="ECO:0000313" key="2">
    <source>
        <dbReference type="EMBL" id="MCT8990903.1"/>
    </source>
</evidence>
<keyword evidence="3" id="KW-1185">Reference proteome</keyword>
<protein>
    <submittedName>
        <fullName evidence="2">Cytoplasmic protein</fullName>
    </submittedName>
</protein>
<feature type="region of interest" description="Disordered" evidence="1">
    <location>
        <begin position="39"/>
        <end position="84"/>
    </location>
</feature>
<reference evidence="2" key="1">
    <citation type="submission" date="2022-08" db="EMBL/GenBank/DDBJ databases">
        <title>Chelativorans sichuanense sp. nov., a paraffin oil-degrading bacterium isolated from a mixture of oil-based drill cuttings and paddy soil.</title>
        <authorList>
            <person name="Yu J."/>
            <person name="Liu H."/>
            <person name="Chen Q."/>
        </authorList>
    </citation>
    <scope>NUCLEOTIDE SEQUENCE</scope>
    <source>
        <strain evidence="2">SCAU 2101</strain>
    </source>
</reference>
<gene>
    <name evidence="2" type="ORF">NYR54_11460</name>
</gene>
<evidence type="ECO:0000256" key="1">
    <source>
        <dbReference type="SAM" id="MobiDB-lite"/>
    </source>
</evidence>
<proteinExistence type="predicted"/>
<dbReference type="Proteomes" id="UP001149009">
    <property type="component" value="Unassembled WGS sequence"/>
</dbReference>
<comment type="caution">
    <text evidence="2">The sequence shown here is derived from an EMBL/GenBank/DDBJ whole genome shotgun (WGS) entry which is preliminary data.</text>
</comment>
<evidence type="ECO:0000313" key="3">
    <source>
        <dbReference type="Proteomes" id="UP001149009"/>
    </source>
</evidence>
<dbReference type="RefSeq" id="WP_261515791.1">
    <property type="nucleotide sequence ID" value="NZ_JAODNV010000011.1"/>
</dbReference>
<organism evidence="2 3">
    <name type="scientific">Chelativorans petroleitrophicus</name>
    <dbReference type="NCBI Taxonomy" id="2975484"/>
    <lineage>
        <taxon>Bacteria</taxon>
        <taxon>Pseudomonadati</taxon>
        <taxon>Pseudomonadota</taxon>
        <taxon>Alphaproteobacteria</taxon>
        <taxon>Hyphomicrobiales</taxon>
        <taxon>Phyllobacteriaceae</taxon>
        <taxon>Chelativorans</taxon>
    </lineage>
</organism>
<dbReference type="AlphaFoldDB" id="A0A9X2X901"/>